<dbReference type="GO" id="GO:0019985">
    <property type="term" value="P:translesion synthesis"/>
    <property type="evidence" value="ECO:0007669"/>
    <property type="project" value="TreeGrafter"/>
</dbReference>
<dbReference type="Gene3D" id="3.70.10.10">
    <property type="match status" value="1"/>
</dbReference>
<dbReference type="Pfam" id="PF02747">
    <property type="entry name" value="PCNA_C"/>
    <property type="match status" value="1"/>
</dbReference>
<comment type="similarity">
    <text evidence="1">Belongs to the PCNA family.</text>
</comment>
<dbReference type="GO" id="GO:0030337">
    <property type="term" value="F:DNA polymerase processivity factor activity"/>
    <property type="evidence" value="ECO:0007669"/>
    <property type="project" value="InterPro"/>
</dbReference>
<dbReference type="CDD" id="cd00577">
    <property type="entry name" value="PCNA"/>
    <property type="match status" value="1"/>
</dbReference>
<sequence>MIFTAKHLNPSFLLKFFRSIEDITDLLSLIINPEGIFIKTMDSSHISFIDSFLDSSEFSSYTYNSNLNSLVIGVNLKYLCKILSVHEKIDTVSLSFNNMDKLEIVFDNGSRKSEFELKLISIDEDNLQIPSLDYEQEIDISYDRFSKLCQEIDTVNSDTIRFNIDSSNKTVNIYGNGDLGTIKTHLKERDTIVKKKFVVKKEGEKIILNKKENDYKVYPSRNTFEIEFCLKKIQSILKIGTLCNKLLLNLSEDSPIKMDFNLTEDSYLHYYVAPKIVD</sequence>
<dbReference type="GO" id="GO:0003677">
    <property type="term" value="F:DNA binding"/>
    <property type="evidence" value="ECO:0007669"/>
    <property type="project" value="UniProtKB-KW"/>
</dbReference>
<evidence type="ECO:0000259" key="3">
    <source>
        <dbReference type="Pfam" id="PF00705"/>
    </source>
</evidence>
<evidence type="ECO:0008006" key="6">
    <source>
        <dbReference type="Google" id="ProtNLM"/>
    </source>
</evidence>
<accession>A0A6C0EKU1</accession>
<dbReference type="GO" id="GO:0006272">
    <property type="term" value="P:leading strand elongation"/>
    <property type="evidence" value="ECO:0007669"/>
    <property type="project" value="TreeGrafter"/>
</dbReference>
<protein>
    <recommendedName>
        <fullName evidence="6">Proliferating cell nuclear antigen PCNA N-terminal domain-containing protein</fullName>
    </recommendedName>
</protein>
<dbReference type="InterPro" id="IPR046938">
    <property type="entry name" value="DNA_clamp_sf"/>
</dbReference>
<reference evidence="5" key="1">
    <citation type="journal article" date="2020" name="Nature">
        <title>Giant virus diversity and host interactions through global metagenomics.</title>
        <authorList>
            <person name="Schulz F."/>
            <person name="Roux S."/>
            <person name="Paez-Espino D."/>
            <person name="Jungbluth S."/>
            <person name="Walsh D.A."/>
            <person name="Denef V.J."/>
            <person name="McMahon K.D."/>
            <person name="Konstantinidis K.T."/>
            <person name="Eloe-Fadrosh E.A."/>
            <person name="Kyrpides N.C."/>
            <person name="Woyke T."/>
        </authorList>
    </citation>
    <scope>NUCLEOTIDE SEQUENCE</scope>
    <source>
        <strain evidence="5">GVMAG-M-3300001351-8</strain>
    </source>
</reference>
<dbReference type="PANTHER" id="PTHR11352">
    <property type="entry name" value="PROLIFERATING CELL NUCLEAR ANTIGEN"/>
    <property type="match status" value="1"/>
</dbReference>
<name>A0A6C0EKU1_9ZZZZ</name>
<dbReference type="GO" id="GO:0006275">
    <property type="term" value="P:regulation of DNA replication"/>
    <property type="evidence" value="ECO:0007669"/>
    <property type="project" value="InterPro"/>
</dbReference>
<dbReference type="GO" id="GO:0006298">
    <property type="term" value="P:mismatch repair"/>
    <property type="evidence" value="ECO:0007669"/>
    <property type="project" value="TreeGrafter"/>
</dbReference>
<evidence type="ECO:0000256" key="1">
    <source>
        <dbReference type="ARBA" id="ARBA00010462"/>
    </source>
</evidence>
<dbReference type="Pfam" id="PF00705">
    <property type="entry name" value="PCNA_N"/>
    <property type="match status" value="1"/>
</dbReference>
<dbReference type="GO" id="GO:0043626">
    <property type="term" value="C:PCNA complex"/>
    <property type="evidence" value="ECO:0007669"/>
    <property type="project" value="TreeGrafter"/>
</dbReference>
<evidence type="ECO:0000256" key="2">
    <source>
        <dbReference type="ARBA" id="ARBA00023125"/>
    </source>
</evidence>
<dbReference type="PRINTS" id="PR00339">
    <property type="entry name" value="PCNACYCLIN"/>
</dbReference>
<dbReference type="NCBIfam" id="TIGR00590">
    <property type="entry name" value="pcna"/>
    <property type="match status" value="1"/>
</dbReference>
<dbReference type="InterPro" id="IPR022648">
    <property type="entry name" value="Pr_cel_nuc_antig_N"/>
</dbReference>
<feature type="domain" description="Proliferating cell nuclear antigen PCNA C-terminal" evidence="4">
    <location>
        <begin position="129"/>
        <end position="275"/>
    </location>
</feature>
<organism evidence="5">
    <name type="scientific">viral metagenome</name>
    <dbReference type="NCBI Taxonomy" id="1070528"/>
    <lineage>
        <taxon>unclassified sequences</taxon>
        <taxon>metagenomes</taxon>
        <taxon>organismal metagenomes</taxon>
    </lineage>
</organism>
<dbReference type="InterPro" id="IPR000730">
    <property type="entry name" value="Pr_cel_nuc_antig"/>
</dbReference>
<dbReference type="SUPFAM" id="SSF55979">
    <property type="entry name" value="DNA clamp"/>
    <property type="match status" value="2"/>
</dbReference>
<dbReference type="AlphaFoldDB" id="A0A6C0EKU1"/>
<keyword evidence="2" id="KW-0238">DNA-binding</keyword>
<evidence type="ECO:0000259" key="4">
    <source>
        <dbReference type="Pfam" id="PF02747"/>
    </source>
</evidence>
<dbReference type="HAMAP" id="MF_00317">
    <property type="entry name" value="DNApol_clamp_arch"/>
    <property type="match status" value="1"/>
</dbReference>
<dbReference type="PANTHER" id="PTHR11352:SF0">
    <property type="entry name" value="PROLIFERATING CELL NUCLEAR ANTIGEN"/>
    <property type="match status" value="1"/>
</dbReference>
<proteinExistence type="inferred from homology"/>
<dbReference type="InterPro" id="IPR022649">
    <property type="entry name" value="Pr_cel_nuc_antig_C"/>
</dbReference>
<feature type="domain" description="Proliferating cell nuclear antigen PCNA N-terminal" evidence="3">
    <location>
        <begin position="3"/>
        <end position="126"/>
    </location>
</feature>
<evidence type="ECO:0000313" key="5">
    <source>
        <dbReference type="EMBL" id="QHT28909.1"/>
    </source>
</evidence>
<dbReference type="EMBL" id="MN738865">
    <property type="protein sequence ID" value="QHT28909.1"/>
    <property type="molecule type" value="Genomic_DNA"/>
</dbReference>